<name>A0A176ZY79_9PEZI</name>
<dbReference type="RefSeq" id="XP_024320262.1">
    <property type="nucleotide sequence ID" value="XM_024472078.1"/>
</dbReference>
<reference evidence="1" key="1">
    <citation type="submission" date="2016-03" db="EMBL/GenBank/DDBJ databases">
        <title>Updated assembly of Pseudogymnoascus destructans, the fungus causing white-nose syndrome of bats.</title>
        <authorList>
            <person name="Palmer J.M."/>
            <person name="Drees K.P."/>
            <person name="Foster J.T."/>
            <person name="Lindner D.L."/>
        </authorList>
    </citation>
    <scope>NUCLEOTIDE SEQUENCE [LARGE SCALE GENOMIC DNA]</scope>
    <source>
        <strain evidence="1">20631-21</strain>
    </source>
</reference>
<dbReference type="GeneID" id="36291569"/>
<proteinExistence type="predicted"/>
<dbReference type="AlphaFoldDB" id="A0A176ZY79"/>
<dbReference type="OrthoDB" id="2322999at2759"/>
<protein>
    <submittedName>
        <fullName evidence="1">Uncharacterized protein</fullName>
    </submittedName>
</protein>
<organism evidence="1">
    <name type="scientific">Pseudogymnoascus destructans</name>
    <dbReference type="NCBI Taxonomy" id="655981"/>
    <lineage>
        <taxon>Eukaryota</taxon>
        <taxon>Fungi</taxon>
        <taxon>Dikarya</taxon>
        <taxon>Ascomycota</taxon>
        <taxon>Pezizomycotina</taxon>
        <taxon>Leotiomycetes</taxon>
        <taxon>Thelebolales</taxon>
        <taxon>Thelebolaceae</taxon>
        <taxon>Pseudogymnoascus</taxon>
    </lineage>
</organism>
<gene>
    <name evidence="1" type="ORF">VC83_08529</name>
</gene>
<accession>A0A176ZY79</accession>
<evidence type="ECO:0000313" key="1">
    <source>
        <dbReference type="EMBL" id="OAF54959.1"/>
    </source>
</evidence>
<dbReference type="EMBL" id="KV441413">
    <property type="protein sequence ID" value="OAF54959.1"/>
    <property type="molecule type" value="Genomic_DNA"/>
</dbReference>
<dbReference type="VEuPathDB" id="FungiDB:GMDG_05221"/>
<dbReference type="Proteomes" id="UP000077154">
    <property type="component" value="Unassembled WGS sequence"/>
</dbReference>
<sequence>MRQRAYCVYMFRSSALVLVVQRGSDNQRIYSVGCPSSSRASTLTIHISSLPVRRPKNATSSQSSTPVREVFLKHNVEEDYSACLIHRHYDLAANKCNVEADGKAVAS</sequence>